<evidence type="ECO:0000256" key="1">
    <source>
        <dbReference type="ARBA" id="ARBA00022942"/>
    </source>
</evidence>
<dbReference type="EMBL" id="BKCJ011784192">
    <property type="protein sequence ID" value="GFD52593.1"/>
    <property type="molecule type" value="Genomic_DNA"/>
</dbReference>
<dbReference type="GO" id="GO:0051603">
    <property type="term" value="P:proteolysis involved in protein catabolic process"/>
    <property type="evidence" value="ECO:0007669"/>
    <property type="project" value="InterPro"/>
</dbReference>
<dbReference type="AlphaFoldDB" id="A0A699X0L8"/>
<gene>
    <name evidence="2" type="ORF">Tci_924562</name>
</gene>
<organism evidence="2">
    <name type="scientific">Tanacetum cinerariifolium</name>
    <name type="common">Dalmatian daisy</name>
    <name type="synonym">Chrysanthemum cinerariifolium</name>
    <dbReference type="NCBI Taxonomy" id="118510"/>
    <lineage>
        <taxon>Eukaryota</taxon>
        <taxon>Viridiplantae</taxon>
        <taxon>Streptophyta</taxon>
        <taxon>Embryophyta</taxon>
        <taxon>Tracheophyta</taxon>
        <taxon>Spermatophyta</taxon>
        <taxon>Magnoliopsida</taxon>
        <taxon>eudicotyledons</taxon>
        <taxon>Gunneridae</taxon>
        <taxon>Pentapetalae</taxon>
        <taxon>asterids</taxon>
        <taxon>campanulids</taxon>
        <taxon>Asterales</taxon>
        <taxon>Asteraceae</taxon>
        <taxon>Asteroideae</taxon>
        <taxon>Anthemideae</taxon>
        <taxon>Anthemidinae</taxon>
        <taxon>Tanacetum</taxon>
    </lineage>
</organism>
<keyword evidence="1 2" id="KW-0647">Proteasome</keyword>
<dbReference type="InterPro" id="IPR050115">
    <property type="entry name" value="Proteasome_alpha"/>
</dbReference>
<dbReference type="PANTHER" id="PTHR11599">
    <property type="entry name" value="PROTEASOME SUBUNIT ALPHA/BETA"/>
    <property type="match status" value="1"/>
</dbReference>
<dbReference type="Pfam" id="PF00227">
    <property type="entry name" value="Proteasome"/>
    <property type="match status" value="1"/>
</dbReference>
<dbReference type="InterPro" id="IPR029055">
    <property type="entry name" value="Ntn_hydrolases_N"/>
</dbReference>
<reference evidence="2" key="1">
    <citation type="journal article" date="2019" name="Sci. Rep.">
        <title>Draft genome of Tanacetum cinerariifolium, the natural source of mosquito coil.</title>
        <authorList>
            <person name="Yamashiro T."/>
            <person name="Shiraishi A."/>
            <person name="Satake H."/>
            <person name="Nakayama K."/>
        </authorList>
    </citation>
    <scope>NUCLEOTIDE SEQUENCE</scope>
</reference>
<proteinExistence type="predicted"/>
<name>A0A699X0L8_TANCI</name>
<feature type="non-terminal residue" evidence="2">
    <location>
        <position position="84"/>
    </location>
</feature>
<dbReference type="InterPro" id="IPR001353">
    <property type="entry name" value="Proteasome_sua/b"/>
</dbReference>
<evidence type="ECO:0000313" key="2">
    <source>
        <dbReference type="EMBL" id="GFD52593.1"/>
    </source>
</evidence>
<accession>A0A699X0L8</accession>
<dbReference type="Gene3D" id="3.60.20.10">
    <property type="entry name" value="Glutamine Phosphoribosylpyrophosphate, subunit 1, domain 1"/>
    <property type="match status" value="1"/>
</dbReference>
<protein>
    <submittedName>
        <fullName evidence="2">Proteasome subunit alpha type</fullName>
    </submittedName>
</protein>
<dbReference type="SUPFAM" id="SSF56235">
    <property type="entry name" value="N-terminal nucleophile aminohydrolases (Ntn hydrolases)"/>
    <property type="match status" value="1"/>
</dbReference>
<dbReference type="GO" id="GO:0005839">
    <property type="term" value="C:proteasome core complex"/>
    <property type="evidence" value="ECO:0007669"/>
    <property type="project" value="InterPro"/>
</dbReference>
<comment type="caution">
    <text evidence="2">The sequence shown here is derived from an EMBL/GenBank/DDBJ whole genome shotgun (WGS) entry which is preliminary data.</text>
</comment>
<sequence length="84" mass="9526">MGPDYRVLVDKARKVSHTEYKRIYNEYPPTRILVQDVARVMQEATQSGGVRPYGVSLLIAGWDDGIEPEAEGKSEEQTSEEKKK</sequence>